<dbReference type="EMBL" id="HBNR01073275">
    <property type="protein sequence ID" value="CAE4649298.1"/>
    <property type="molecule type" value="Transcribed_RNA"/>
</dbReference>
<keyword evidence="1" id="KW-0863">Zinc-finger</keyword>
<proteinExistence type="predicted"/>
<dbReference type="InterPro" id="IPR000571">
    <property type="entry name" value="Znf_CCCH"/>
</dbReference>
<dbReference type="AlphaFoldDB" id="A0A7S4SLC2"/>
<evidence type="ECO:0000259" key="3">
    <source>
        <dbReference type="PROSITE" id="PS50103"/>
    </source>
</evidence>
<gene>
    <name evidence="4" type="ORF">AMON00008_LOCUS51977</name>
</gene>
<evidence type="ECO:0000256" key="1">
    <source>
        <dbReference type="PROSITE-ProRule" id="PRU00723"/>
    </source>
</evidence>
<name>A0A7S4SLC2_9DINO</name>
<feature type="zinc finger region" description="C3H1-type" evidence="1">
    <location>
        <begin position="288"/>
        <end position="316"/>
    </location>
</feature>
<feature type="compositionally biased region" description="Pro residues" evidence="2">
    <location>
        <begin position="43"/>
        <end position="61"/>
    </location>
</feature>
<dbReference type="GO" id="GO:0008270">
    <property type="term" value="F:zinc ion binding"/>
    <property type="evidence" value="ECO:0007669"/>
    <property type="project" value="UniProtKB-KW"/>
</dbReference>
<feature type="domain" description="C3H1-type" evidence="3">
    <location>
        <begin position="288"/>
        <end position="316"/>
    </location>
</feature>
<evidence type="ECO:0000256" key="2">
    <source>
        <dbReference type="SAM" id="MobiDB-lite"/>
    </source>
</evidence>
<evidence type="ECO:0000313" key="4">
    <source>
        <dbReference type="EMBL" id="CAE4649298.1"/>
    </source>
</evidence>
<reference evidence="4" key="1">
    <citation type="submission" date="2021-01" db="EMBL/GenBank/DDBJ databases">
        <authorList>
            <person name="Corre E."/>
            <person name="Pelletier E."/>
            <person name="Niang G."/>
            <person name="Scheremetjew M."/>
            <person name="Finn R."/>
            <person name="Kale V."/>
            <person name="Holt S."/>
            <person name="Cochrane G."/>
            <person name="Meng A."/>
            <person name="Brown T."/>
            <person name="Cohen L."/>
        </authorList>
    </citation>
    <scope>NUCLEOTIDE SEQUENCE</scope>
    <source>
        <strain evidence="4">CCMP3105</strain>
    </source>
</reference>
<keyword evidence="1" id="KW-0479">Metal-binding</keyword>
<organism evidence="4">
    <name type="scientific">Alexandrium monilatum</name>
    <dbReference type="NCBI Taxonomy" id="311494"/>
    <lineage>
        <taxon>Eukaryota</taxon>
        <taxon>Sar</taxon>
        <taxon>Alveolata</taxon>
        <taxon>Dinophyceae</taxon>
        <taxon>Gonyaulacales</taxon>
        <taxon>Pyrocystaceae</taxon>
        <taxon>Alexandrium</taxon>
    </lineage>
</organism>
<accession>A0A7S4SLC2</accession>
<feature type="compositionally biased region" description="Polar residues" evidence="2">
    <location>
        <begin position="113"/>
        <end position="126"/>
    </location>
</feature>
<dbReference type="PROSITE" id="PS50103">
    <property type="entry name" value="ZF_C3H1"/>
    <property type="match status" value="1"/>
</dbReference>
<protein>
    <recommendedName>
        <fullName evidence="3">C3H1-type domain-containing protein</fullName>
    </recommendedName>
</protein>
<feature type="region of interest" description="Disordered" evidence="2">
    <location>
        <begin position="93"/>
        <end position="134"/>
    </location>
</feature>
<keyword evidence="1" id="KW-0862">Zinc</keyword>
<feature type="region of interest" description="Disordered" evidence="2">
    <location>
        <begin position="32"/>
        <end position="61"/>
    </location>
</feature>
<sequence>MAQGSVFHPLIRDPTCFSVFLMNYPQALTHSVTDGPGSLSRLGPPPGLEPPPPGLEPPPGLTLPVQEPLAKCLVEAIKKKECALGLGLLKQPAPEPAREGAGCTPASPPVKQANASPDRSHSLSTRASDDDISDQSLSKLQMQTPQGAEATPPTFRLRSNAQPWLPQSAAAWLPQSPASSLAWRSRWLGWPEQPGGGQANAERMSYLAKTAAWTIENIVKEAHVHRLLERRGWSVIARVSADELVRCAELLLAARHEVLSCTRTLPGTFPVRFREKKQGFCINFGFVENESQACWDVVATGQCCRGKACRWQHPRNNRRLFVAVKLATNGASPQGGEEQESEEDEAMG</sequence>